<dbReference type="EMBL" id="MU003495">
    <property type="protein sequence ID" value="KAF2475788.1"/>
    <property type="molecule type" value="Genomic_DNA"/>
</dbReference>
<keyword evidence="2" id="KW-1185">Reference proteome</keyword>
<dbReference type="Proteomes" id="UP000799755">
    <property type="component" value="Unassembled WGS sequence"/>
</dbReference>
<protein>
    <submittedName>
        <fullName evidence="1">Uncharacterized protein</fullName>
    </submittedName>
</protein>
<accession>A0ACB6R8Z9</accession>
<comment type="caution">
    <text evidence="1">The sequence shown here is derived from an EMBL/GenBank/DDBJ whole genome shotgun (WGS) entry which is preliminary data.</text>
</comment>
<organism evidence="1 2">
    <name type="scientific">Lindgomyces ingoldianus</name>
    <dbReference type="NCBI Taxonomy" id="673940"/>
    <lineage>
        <taxon>Eukaryota</taxon>
        <taxon>Fungi</taxon>
        <taxon>Dikarya</taxon>
        <taxon>Ascomycota</taxon>
        <taxon>Pezizomycotina</taxon>
        <taxon>Dothideomycetes</taxon>
        <taxon>Pleosporomycetidae</taxon>
        <taxon>Pleosporales</taxon>
        <taxon>Lindgomycetaceae</taxon>
        <taxon>Lindgomyces</taxon>
    </lineage>
</organism>
<proteinExistence type="predicted"/>
<evidence type="ECO:0000313" key="1">
    <source>
        <dbReference type="EMBL" id="KAF2475788.1"/>
    </source>
</evidence>
<evidence type="ECO:0000313" key="2">
    <source>
        <dbReference type="Proteomes" id="UP000799755"/>
    </source>
</evidence>
<name>A0ACB6R8Z9_9PLEO</name>
<reference evidence="1" key="1">
    <citation type="journal article" date="2020" name="Stud. Mycol.">
        <title>101 Dothideomycetes genomes: a test case for predicting lifestyles and emergence of pathogens.</title>
        <authorList>
            <person name="Haridas S."/>
            <person name="Albert R."/>
            <person name="Binder M."/>
            <person name="Bloem J."/>
            <person name="Labutti K."/>
            <person name="Salamov A."/>
            <person name="Andreopoulos B."/>
            <person name="Baker S."/>
            <person name="Barry K."/>
            <person name="Bills G."/>
            <person name="Bluhm B."/>
            <person name="Cannon C."/>
            <person name="Castanera R."/>
            <person name="Culley D."/>
            <person name="Daum C."/>
            <person name="Ezra D."/>
            <person name="Gonzalez J."/>
            <person name="Henrissat B."/>
            <person name="Kuo A."/>
            <person name="Liang C."/>
            <person name="Lipzen A."/>
            <person name="Lutzoni F."/>
            <person name="Magnuson J."/>
            <person name="Mondo S."/>
            <person name="Nolan M."/>
            <person name="Ohm R."/>
            <person name="Pangilinan J."/>
            <person name="Park H.-J."/>
            <person name="Ramirez L."/>
            <person name="Alfaro M."/>
            <person name="Sun H."/>
            <person name="Tritt A."/>
            <person name="Yoshinaga Y."/>
            <person name="Zwiers L.-H."/>
            <person name="Turgeon B."/>
            <person name="Goodwin S."/>
            <person name="Spatafora J."/>
            <person name="Crous P."/>
            <person name="Grigoriev I."/>
        </authorList>
    </citation>
    <scope>NUCLEOTIDE SEQUENCE</scope>
    <source>
        <strain evidence="1">ATCC 200398</strain>
    </source>
</reference>
<sequence length="374" mass="43611">MRKIPDPESTPPWNYPQNPHHTSPLQVEWLPSQPSSTVILEEAPSVMLEEARTLEAKVNPFRFLDLPAELRNAVYHHLITNGEVLQFERMHQAGRFQYNVRNNNKWRVRVRRGTDGLSKLDKCTALFYVSKLVSNEAKAVLYGQNTFRFTIDGKPHQPNSLHSSQIFGPLGFSNTLPLLRNLRSIEIQVEHDSLAGSGHWENKRHRGRMEHLVNILKEHADDEDKRSLLKQMKVRFSYPPDPYRPNMARNGHFGRLYPHNVRRSNQIPPEDVIKRMFAFESLAALRGIEEVQIDGLQDWFRQCLEMVMMGNGGELVKIEYPDIWVKRRKEGSRRAKKILATTRAWWQPLFNWEEFAQRNGIYTPKDADIMQLGM</sequence>
<gene>
    <name evidence="1" type="ORF">BDR25DRAFT_300762</name>
</gene>